<dbReference type="PANTHER" id="PTHR44943">
    <property type="entry name" value="CELLULOSE SYNTHASE OPERON PROTEIN C"/>
    <property type="match status" value="1"/>
</dbReference>
<protein>
    <recommendedName>
        <fullName evidence="6">Tetratricopeptide repeat protein</fullName>
    </recommendedName>
</protein>
<evidence type="ECO:0000313" key="4">
    <source>
        <dbReference type="EMBL" id="GHC12666.1"/>
    </source>
</evidence>
<dbReference type="PROSITE" id="PS50005">
    <property type="entry name" value="TPR"/>
    <property type="match status" value="1"/>
</dbReference>
<dbReference type="Proteomes" id="UP000642829">
    <property type="component" value="Unassembled WGS sequence"/>
</dbReference>
<organism evidence="4 5">
    <name type="scientific">Cerasicoccus arenae</name>
    <dbReference type="NCBI Taxonomy" id="424488"/>
    <lineage>
        <taxon>Bacteria</taxon>
        <taxon>Pseudomonadati</taxon>
        <taxon>Verrucomicrobiota</taxon>
        <taxon>Opitutia</taxon>
        <taxon>Puniceicoccales</taxon>
        <taxon>Cerasicoccaceae</taxon>
        <taxon>Cerasicoccus</taxon>
    </lineage>
</organism>
<sequence>MAKFGPLLLLGWLLLIATARGALTDMPPTMQETLQIGVTAFTHAEYDKAAQAFDHLAEQFGEESQYLPLAPTLLPIHGYACQMSDRPSDAITHYQAFLGLPNQLPSRRAFVLFSLAQAYQQNGDFDKAVATYQSFIEAAPDSPEAVLSAMRQAELHFEKGDDQAGIDRLIGFAASDRVPPSLGAQAQLRALQKALELDDYPQAQTILFGYEWRVEAMPELAVLTFAALEVGNRLLDDGQYLDAIRAYRLVTPASQLIAAQNARLQGLQITWNDQQQSAGQGYHAEAIWNDYYRDLMERVQAQLLSLHTSEDFTPSFQMRLGQAFLLANRPHEAYIVFRMLAADESLNGTLRGSAHYRWILAANSLDDWDESLRIARLFLERYPDHPEAPGTMYLIANAYQEKKEFRQAVTILTELLDQFPEHQLATRWRFIRGYNSVLAQDYPSARIDFQTCLQANPDPILAAQIRLWDAMSHFFERNYPEALRRFDASIEATHKDNPLYPEMVYRRAQTLYSARDYAAALVATDDFLQRHSDHLRAPEARVLRGDVLMGEGRLLEASNQFARVTPKAGPLFAYAVFQRGKIQKAMEAYDLMIEHFTGYVRREDVPDKVRIAEALYWIGWAYQQQEEPARAFPLFIEALAVHGNDVKAGETIAILQALHKLHGQYRSGELSLSSVVLDPFGLLTTPDFEEWLEGQYAQAYEAEQWTWLSRINLYRAMLYRQRKDDIREGDALLEIVNRVPLERLDPEGLATAGNLLVDLEISSADEYFDYLIEEYPRSMQLGAAYYGRARLALIKDKPAEAEAWLNRFEAETSYHPAGPQVKLLRGQLLVQLGQPEQAVAVLQQLLRLKSARGRPHAQALLGIAQAYELAGQPDKAIAHYQRIYTLYRAYPDEVVQAYIASAPLFEARGDLRAAYNTWAELQRDPRLDRFTEAKKQASEAIARLELLLPAEPDALTADLPSSKETEGPL</sequence>
<accession>A0A8J3DEU0</accession>
<dbReference type="Pfam" id="PF13174">
    <property type="entry name" value="TPR_6"/>
    <property type="match status" value="1"/>
</dbReference>
<feature type="repeat" description="TPR" evidence="3">
    <location>
        <begin position="109"/>
        <end position="142"/>
    </location>
</feature>
<evidence type="ECO:0008006" key="6">
    <source>
        <dbReference type="Google" id="ProtNLM"/>
    </source>
</evidence>
<dbReference type="RefSeq" id="WP_189517237.1">
    <property type="nucleotide sequence ID" value="NZ_BMXG01000029.1"/>
</dbReference>
<dbReference type="AlphaFoldDB" id="A0A8J3DEU0"/>
<dbReference type="InterPro" id="IPR011990">
    <property type="entry name" value="TPR-like_helical_dom_sf"/>
</dbReference>
<reference evidence="4" key="1">
    <citation type="journal article" date="2014" name="Int. J. Syst. Evol. Microbiol.">
        <title>Complete genome sequence of Corynebacterium casei LMG S-19264T (=DSM 44701T), isolated from a smear-ripened cheese.</title>
        <authorList>
            <consortium name="US DOE Joint Genome Institute (JGI-PGF)"/>
            <person name="Walter F."/>
            <person name="Albersmeier A."/>
            <person name="Kalinowski J."/>
            <person name="Ruckert C."/>
        </authorList>
    </citation>
    <scope>NUCLEOTIDE SEQUENCE</scope>
    <source>
        <strain evidence="4">KCTC 12870</strain>
    </source>
</reference>
<dbReference type="EMBL" id="BMXG01000029">
    <property type="protein sequence ID" value="GHC12666.1"/>
    <property type="molecule type" value="Genomic_DNA"/>
</dbReference>
<evidence type="ECO:0000256" key="2">
    <source>
        <dbReference type="ARBA" id="ARBA00022803"/>
    </source>
</evidence>
<dbReference type="InterPro" id="IPR019734">
    <property type="entry name" value="TPR_rpt"/>
</dbReference>
<dbReference type="SMART" id="SM00028">
    <property type="entry name" value="TPR"/>
    <property type="match status" value="8"/>
</dbReference>
<keyword evidence="2 3" id="KW-0802">TPR repeat</keyword>
<reference evidence="4" key="2">
    <citation type="submission" date="2020-09" db="EMBL/GenBank/DDBJ databases">
        <authorList>
            <person name="Sun Q."/>
            <person name="Kim S."/>
        </authorList>
    </citation>
    <scope>NUCLEOTIDE SEQUENCE</scope>
    <source>
        <strain evidence="4">KCTC 12870</strain>
    </source>
</reference>
<dbReference type="InterPro" id="IPR051685">
    <property type="entry name" value="Ycf3/AcsC/BcsC/TPR_MFPF"/>
</dbReference>
<gene>
    <name evidence="4" type="ORF">GCM10007047_32560</name>
</gene>
<dbReference type="PANTHER" id="PTHR44943:SF8">
    <property type="entry name" value="TPR REPEAT-CONTAINING PROTEIN MJ0263"/>
    <property type="match status" value="1"/>
</dbReference>
<keyword evidence="1" id="KW-0677">Repeat</keyword>
<evidence type="ECO:0000313" key="5">
    <source>
        <dbReference type="Proteomes" id="UP000642829"/>
    </source>
</evidence>
<dbReference type="SUPFAM" id="SSF48452">
    <property type="entry name" value="TPR-like"/>
    <property type="match status" value="4"/>
</dbReference>
<dbReference type="Pfam" id="PF13432">
    <property type="entry name" value="TPR_16"/>
    <property type="match status" value="3"/>
</dbReference>
<proteinExistence type="predicted"/>
<dbReference type="Gene3D" id="1.25.40.10">
    <property type="entry name" value="Tetratricopeptide repeat domain"/>
    <property type="match status" value="6"/>
</dbReference>
<keyword evidence="5" id="KW-1185">Reference proteome</keyword>
<name>A0A8J3DEU0_9BACT</name>
<evidence type="ECO:0000256" key="1">
    <source>
        <dbReference type="ARBA" id="ARBA00022737"/>
    </source>
</evidence>
<comment type="caution">
    <text evidence="4">The sequence shown here is derived from an EMBL/GenBank/DDBJ whole genome shotgun (WGS) entry which is preliminary data.</text>
</comment>
<evidence type="ECO:0000256" key="3">
    <source>
        <dbReference type="PROSITE-ProRule" id="PRU00339"/>
    </source>
</evidence>